<dbReference type="InterPro" id="IPR009057">
    <property type="entry name" value="Homeodomain-like_sf"/>
</dbReference>
<dbReference type="Proteomes" id="UP001610631">
    <property type="component" value="Unassembled WGS sequence"/>
</dbReference>
<name>A0ABW7P5V5_9ACTN</name>
<gene>
    <name evidence="6" type="ORF">WDV06_01195</name>
</gene>
<keyword evidence="3" id="KW-0804">Transcription</keyword>
<dbReference type="SUPFAM" id="SSF48498">
    <property type="entry name" value="Tetracyclin repressor-like, C-terminal domain"/>
    <property type="match status" value="1"/>
</dbReference>
<proteinExistence type="predicted"/>
<evidence type="ECO:0000259" key="5">
    <source>
        <dbReference type="PROSITE" id="PS50977"/>
    </source>
</evidence>
<dbReference type="InterPro" id="IPR001647">
    <property type="entry name" value="HTH_TetR"/>
</dbReference>
<dbReference type="PANTHER" id="PTHR47506:SF1">
    <property type="entry name" value="HTH-TYPE TRANSCRIPTIONAL REGULATOR YJDC"/>
    <property type="match status" value="1"/>
</dbReference>
<reference evidence="6 7" key="1">
    <citation type="submission" date="2024-03" db="EMBL/GenBank/DDBJ databases">
        <title>Whole genome sequencing of Streptomyces racemochromogenes, to identify antimicrobial biosynthetic gene clusters.</title>
        <authorList>
            <person name="Suryawanshi P."/>
            <person name="Krishnaraj P.U."/>
            <person name="Arun Y.P."/>
            <person name="Suryawanshi M.P."/>
            <person name="Rakshit O."/>
        </authorList>
    </citation>
    <scope>NUCLEOTIDE SEQUENCE [LARGE SCALE GENOMIC DNA]</scope>
    <source>
        <strain evidence="6 7">AUDT626</strain>
    </source>
</reference>
<feature type="DNA-binding region" description="H-T-H motif" evidence="4">
    <location>
        <begin position="27"/>
        <end position="46"/>
    </location>
</feature>
<dbReference type="SUPFAM" id="SSF46689">
    <property type="entry name" value="Homeodomain-like"/>
    <property type="match status" value="1"/>
</dbReference>
<dbReference type="Pfam" id="PF00440">
    <property type="entry name" value="TetR_N"/>
    <property type="match status" value="1"/>
</dbReference>
<dbReference type="EMBL" id="JBBDHD010000002">
    <property type="protein sequence ID" value="MFH7593707.1"/>
    <property type="molecule type" value="Genomic_DNA"/>
</dbReference>
<dbReference type="Gene3D" id="1.10.357.10">
    <property type="entry name" value="Tetracycline Repressor, domain 2"/>
    <property type="match status" value="1"/>
</dbReference>
<evidence type="ECO:0000256" key="1">
    <source>
        <dbReference type="ARBA" id="ARBA00023015"/>
    </source>
</evidence>
<keyword evidence="1" id="KW-0805">Transcription regulation</keyword>
<evidence type="ECO:0000256" key="3">
    <source>
        <dbReference type="ARBA" id="ARBA00023163"/>
    </source>
</evidence>
<evidence type="ECO:0000313" key="7">
    <source>
        <dbReference type="Proteomes" id="UP001610631"/>
    </source>
</evidence>
<evidence type="ECO:0000313" key="6">
    <source>
        <dbReference type="EMBL" id="MFH7593707.1"/>
    </source>
</evidence>
<protein>
    <submittedName>
        <fullName evidence="6">TetR/AcrR family transcriptional regulator</fullName>
    </submittedName>
</protein>
<evidence type="ECO:0000256" key="2">
    <source>
        <dbReference type="ARBA" id="ARBA00023125"/>
    </source>
</evidence>
<organism evidence="6 7">
    <name type="scientific">Streptomyces racemochromogenes</name>
    <dbReference type="NCBI Taxonomy" id="67353"/>
    <lineage>
        <taxon>Bacteria</taxon>
        <taxon>Bacillati</taxon>
        <taxon>Actinomycetota</taxon>
        <taxon>Actinomycetes</taxon>
        <taxon>Kitasatosporales</taxon>
        <taxon>Streptomycetaceae</taxon>
        <taxon>Streptomyces</taxon>
    </lineage>
</organism>
<keyword evidence="2 4" id="KW-0238">DNA-binding</keyword>
<dbReference type="InterPro" id="IPR036271">
    <property type="entry name" value="Tet_transcr_reg_TetR-rel_C_sf"/>
</dbReference>
<dbReference type="RefSeq" id="WP_395507672.1">
    <property type="nucleotide sequence ID" value="NZ_JBBDHD010000002.1"/>
</dbReference>
<feature type="domain" description="HTH tetR-type" evidence="5">
    <location>
        <begin position="4"/>
        <end position="64"/>
    </location>
</feature>
<comment type="caution">
    <text evidence="6">The sequence shown here is derived from an EMBL/GenBank/DDBJ whole genome shotgun (WGS) entry which is preliminary data.</text>
</comment>
<dbReference type="PANTHER" id="PTHR47506">
    <property type="entry name" value="TRANSCRIPTIONAL REGULATORY PROTEIN"/>
    <property type="match status" value="1"/>
</dbReference>
<evidence type="ECO:0000256" key="4">
    <source>
        <dbReference type="PROSITE-ProRule" id="PRU00335"/>
    </source>
</evidence>
<accession>A0ABW7P5V5</accession>
<dbReference type="PROSITE" id="PS50977">
    <property type="entry name" value="HTH_TETR_2"/>
    <property type="match status" value="1"/>
</dbReference>
<keyword evidence="7" id="KW-1185">Reference proteome</keyword>
<dbReference type="PRINTS" id="PR00455">
    <property type="entry name" value="HTHTETR"/>
</dbReference>
<sequence length="180" mass="19410">MDDDEARTRLLDAAEALFYAEGIQAVGMDRIRAESGVPLKRLYRLFPAKDALVTAYLERRDRRWIAGLREAVAAAPEPVPAVFDWLAGWFSEPDFRGCAFLNAYGELGTGPAAVLDVVRRHKAELRTLLADLAPTPELAEQLLILAEGATVVAALDPGPAPALHARAAAQRLLATADPNG</sequence>